<dbReference type="NCBIfam" id="NF005451">
    <property type="entry name" value="PRK07044.1"/>
    <property type="match status" value="1"/>
</dbReference>
<feature type="domain" description="Class II aldolase/adducin N-terminal" evidence="2">
    <location>
        <begin position="13"/>
        <end position="192"/>
    </location>
</feature>
<evidence type="ECO:0000313" key="3">
    <source>
        <dbReference type="EMBL" id="MET1755722.1"/>
    </source>
</evidence>
<reference evidence="3 4" key="1">
    <citation type="submission" date="2024-07" db="EMBL/GenBank/DDBJ databases">
        <title>Novosphingobium kalidii RD2P27.</title>
        <authorList>
            <person name="Sun J.-Q."/>
        </authorList>
    </citation>
    <scope>NUCLEOTIDE SEQUENCE [LARGE SCALE GENOMIC DNA]</scope>
    <source>
        <strain evidence="3 4">RD2P27</strain>
    </source>
</reference>
<keyword evidence="4" id="KW-1185">Reference proteome</keyword>
<sequence length="249" mass="28236">MTRFSDEEWKLRYDLANFYHLVEHFGWHELIFNHISVRLPEGDRYLVNPFGLNYCEITPENLLVVNVDGELVGESEYPANPAGFALHGAIHTHRHDVHCVAHTHTIAMSAVAMKEGGIDHNNFYGAQLIDRVGYHDFEGITLFADERDRMVASLGDNNVLVLRNHGVAVCERDVASTFMLHYIVERAAQVQCQAGAIPGPDRQISEEIRQRCKASVAKLNDSNRFSALLFDSQVRAMRQVKPVDWQRPA</sequence>
<dbReference type="SUPFAM" id="SSF53639">
    <property type="entry name" value="AraD/HMP-PK domain-like"/>
    <property type="match status" value="1"/>
</dbReference>
<comment type="similarity">
    <text evidence="1">Belongs to the aldolase class II family.</text>
</comment>
<evidence type="ECO:0000313" key="4">
    <source>
        <dbReference type="Proteomes" id="UP001548713"/>
    </source>
</evidence>
<dbReference type="Gene3D" id="3.40.225.10">
    <property type="entry name" value="Class II aldolase/adducin N-terminal domain"/>
    <property type="match status" value="1"/>
</dbReference>
<gene>
    <name evidence="3" type="ORF">ABVV53_09655</name>
</gene>
<dbReference type="PANTHER" id="PTHR10672">
    <property type="entry name" value="ADDUCIN"/>
    <property type="match status" value="1"/>
</dbReference>
<organism evidence="3 4">
    <name type="scientific">Novosphingobium kalidii</name>
    <dbReference type="NCBI Taxonomy" id="3230299"/>
    <lineage>
        <taxon>Bacteria</taxon>
        <taxon>Pseudomonadati</taxon>
        <taxon>Pseudomonadota</taxon>
        <taxon>Alphaproteobacteria</taxon>
        <taxon>Sphingomonadales</taxon>
        <taxon>Sphingomonadaceae</taxon>
        <taxon>Novosphingobium</taxon>
    </lineage>
</organism>
<comment type="caution">
    <text evidence="3">The sequence shown here is derived from an EMBL/GenBank/DDBJ whole genome shotgun (WGS) entry which is preliminary data.</text>
</comment>
<dbReference type="SMART" id="SM01007">
    <property type="entry name" value="Aldolase_II"/>
    <property type="match status" value="1"/>
</dbReference>
<proteinExistence type="inferred from homology"/>
<dbReference type="InterPro" id="IPR001303">
    <property type="entry name" value="Aldolase_II/adducin_N"/>
</dbReference>
<accession>A0ABV2D1G5</accession>
<evidence type="ECO:0000256" key="1">
    <source>
        <dbReference type="ARBA" id="ARBA00037961"/>
    </source>
</evidence>
<dbReference type="EMBL" id="JBEWLY010000013">
    <property type="protein sequence ID" value="MET1755722.1"/>
    <property type="molecule type" value="Genomic_DNA"/>
</dbReference>
<dbReference type="Proteomes" id="UP001548713">
    <property type="component" value="Unassembled WGS sequence"/>
</dbReference>
<dbReference type="InterPro" id="IPR051017">
    <property type="entry name" value="Aldolase-II_Adducin_sf"/>
</dbReference>
<dbReference type="PANTHER" id="PTHR10672:SF3">
    <property type="entry name" value="PROTEIN HU-LI TAI SHAO"/>
    <property type="match status" value="1"/>
</dbReference>
<dbReference type="InterPro" id="IPR036409">
    <property type="entry name" value="Aldolase_II/adducin_N_sf"/>
</dbReference>
<evidence type="ECO:0000259" key="2">
    <source>
        <dbReference type="SMART" id="SM01007"/>
    </source>
</evidence>
<protein>
    <submittedName>
        <fullName evidence="3">Class II aldolase/adducin family protein</fullName>
    </submittedName>
</protein>
<dbReference type="Pfam" id="PF00596">
    <property type="entry name" value="Aldolase_II"/>
    <property type="match status" value="1"/>
</dbReference>
<dbReference type="RefSeq" id="WP_353984161.1">
    <property type="nucleotide sequence ID" value="NZ_JBEWLY010000013.1"/>
</dbReference>
<name>A0ABV2D1G5_9SPHN</name>